<dbReference type="EMBL" id="FQVN01000003">
    <property type="protein sequence ID" value="SHF29632.1"/>
    <property type="molecule type" value="Genomic_DNA"/>
</dbReference>
<dbReference type="CDD" id="cd05233">
    <property type="entry name" value="SDR_c"/>
    <property type="match status" value="1"/>
</dbReference>
<evidence type="ECO:0000256" key="1">
    <source>
        <dbReference type="ARBA" id="ARBA00006484"/>
    </source>
</evidence>
<dbReference type="Proteomes" id="UP000184501">
    <property type="component" value="Unassembled WGS sequence"/>
</dbReference>
<dbReference type="SUPFAM" id="SSF51735">
    <property type="entry name" value="NAD(P)-binding Rossmann-fold domains"/>
    <property type="match status" value="1"/>
</dbReference>
<dbReference type="AlphaFoldDB" id="A0A1M5AIB1"/>
<evidence type="ECO:0000256" key="2">
    <source>
        <dbReference type="RuleBase" id="RU000363"/>
    </source>
</evidence>
<evidence type="ECO:0000313" key="3">
    <source>
        <dbReference type="EMBL" id="SHF29632.1"/>
    </source>
</evidence>
<dbReference type="STRING" id="2017.SAMN05444320_103118"/>
<accession>A0A1M5AIB1</accession>
<dbReference type="InterPro" id="IPR036291">
    <property type="entry name" value="NAD(P)-bd_dom_sf"/>
</dbReference>
<dbReference type="PRINTS" id="PR00081">
    <property type="entry name" value="GDHRDH"/>
</dbReference>
<evidence type="ECO:0000313" key="4">
    <source>
        <dbReference type="Proteomes" id="UP000184501"/>
    </source>
</evidence>
<proteinExistence type="inferred from homology"/>
<gene>
    <name evidence="3" type="ORF">SAMN05444320_103118</name>
</gene>
<dbReference type="Gene3D" id="3.40.50.720">
    <property type="entry name" value="NAD(P)-binding Rossmann-like Domain"/>
    <property type="match status" value="1"/>
</dbReference>
<dbReference type="InterPro" id="IPR020904">
    <property type="entry name" value="Sc_DH/Rdtase_CS"/>
</dbReference>
<reference evidence="3 4" key="1">
    <citation type="submission" date="2016-11" db="EMBL/GenBank/DDBJ databases">
        <authorList>
            <person name="Jaros S."/>
            <person name="Januszkiewicz K."/>
            <person name="Wedrychowicz H."/>
        </authorList>
    </citation>
    <scope>NUCLEOTIDE SEQUENCE [LARGE SCALE GENOMIC DNA]</scope>
    <source>
        <strain evidence="3 4">DSM 44523</strain>
    </source>
</reference>
<organism evidence="3 4">
    <name type="scientific">Streptoalloteichus hindustanus</name>
    <dbReference type="NCBI Taxonomy" id="2017"/>
    <lineage>
        <taxon>Bacteria</taxon>
        <taxon>Bacillati</taxon>
        <taxon>Actinomycetota</taxon>
        <taxon>Actinomycetes</taxon>
        <taxon>Pseudonocardiales</taxon>
        <taxon>Pseudonocardiaceae</taxon>
        <taxon>Streptoalloteichus</taxon>
    </lineage>
</organism>
<dbReference type="Pfam" id="PF00106">
    <property type="entry name" value="adh_short"/>
    <property type="match status" value="1"/>
</dbReference>
<sequence length="248" mass="25887">MTIRPQDLGIAIRDRKGRDDPGTVLVSGGSSGLGAAIVRAVRLAGGRPLVLDRNKPDDNGNGKDFARVDVADTRATERAVRELAESAGGLDAVVTAAGIDRCGRLADVPGTDWDNVVAVDLLGTAAVVRAALPYLMRSRGHVITVASTLGLRAVSDATAYCAAKFGVVGFTRALAAELAGEVGVTLLVPGGMRTNFFADRDEKYRPADESVLNAPENVARAVLLALTQPPGCEVRELVVCPTSETSWP</sequence>
<dbReference type="PROSITE" id="PS00061">
    <property type="entry name" value="ADH_SHORT"/>
    <property type="match status" value="1"/>
</dbReference>
<dbReference type="InterPro" id="IPR002347">
    <property type="entry name" value="SDR_fam"/>
</dbReference>
<dbReference type="PRINTS" id="PR00080">
    <property type="entry name" value="SDRFAMILY"/>
</dbReference>
<dbReference type="GO" id="GO:0016616">
    <property type="term" value="F:oxidoreductase activity, acting on the CH-OH group of donors, NAD or NADP as acceptor"/>
    <property type="evidence" value="ECO:0007669"/>
    <property type="project" value="TreeGrafter"/>
</dbReference>
<comment type="similarity">
    <text evidence="1 2">Belongs to the short-chain dehydrogenases/reductases (SDR) family.</text>
</comment>
<name>A0A1M5AIB1_STRHI</name>
<keyword evidence="4" id="KW-1185">Reference proteome</keyword>
<dbReference type="PANTHER" id="PTHR42760">
    <property type="entry name" value="SHORT-CHAIN DEHYDROGENASES/REDUCTASES FAMILY MEMBER"/>
    <property type="match status" value="1"/>
</dbReference>
<protein>
    <submittedName>
        <fullName evidence="3">NADP-dependent 3-hydroxy acid dehydrogenase YdfG</fullName>
    </submittedName>
</protein>